<feature type="compositionally biased region" description="Basic and acidic residues" evidence="1">
    <location>
        <begin position="26"/>
        <end position="44"/>
    </location>
</feature>
<evidence type="ECO:0000313" key="3">
    <source>
        <dbReference type="EMBL" id="OXA77096.1"/>
    </source>
</evidence>
<dbReference type="RefSeq" id="WP_074659926.1">
    <property type="nucleotide sequence ID" value="NZ_MUGV01000031.1"/>
</dbReference>
<reference evidence="3 4" key="1">
    <citation type="submission" date="2016-11" db="EMBL/GenBank/DDBJ databases">
        <title>Whole genomes of Flavobacteriaceae.</title>
        <authorList>
            <person name="Stine C."/>
            <person name="Li C."/>
            <person name="Tadesse D."/>
        </authorList>
    </citation>
    <scope>NUCLEOTIDE SEQUENCE [LARGE SCALE GENOMIC DNA]</scope>
    <source>
        <strain evidence="3 4">DSM 15937</strain>
    </source>
</reference>
<keyword evidence="2" id="KW-0732">Signal</keyword>
<organism evidence="3 4">
    <name type="scientific">Flavobacterium frigidimaris</name>
    <dbReference type="NCBI Taxonomy" id="262320"/>
    <lineage>
        <taxon>Bacteria</taxon>
        <taxon>Pseudomonadati</taxon>
        <taxon>Bacteroidota</taxon>
        <taxon>Flavobacteriia</taxon>
        <taxon>Flavobacteriales</taxon>
        <taxon>Flavobacteriaceae</taxon>
        <taxon>Flavobacterium</taxon>
    </lineage>
</organism>
<feature type="chain" id="PRO_5047348013" description="LTXXQ motif family protein" evidence="2">
    <location>
        <begin position="19"/>
        <end position="150"/>
    </location>
</feature>
<protein>
    <recommendedName>
        <fullName evidence="5">LTXXQ motif family protein</fullName>
    </recommendedName>
</protein>
<comment type="caution">
    <text evidence="3">The sequence shown here is derived from an EMBL/GenBank/DDBJ whole genome shotgun (WGS) entry which is preliminary data.</text>
</comment>
<feature type="signal peptide" evidence="2">
    <location>
        <begin position="1"/>
        <end position="18"/>
    </location>
</feature>
<accession>A0ABX4BMU2</accession>
<keyword evidence="4" id="KW-1185">Reference proteome</keyword>
<gene>
    <name evidence="3" type="ORF">B0A65_17500</name>
</gene>
<dbReference type="Proteomes" id="UP000198382">
    <property type="component" value="Unassembled WGS sequence"/>
</dbReference>
<name>A0ABX4BMU2_FLAFR</name>
<feature type="region of interest" description="Disordered" evidence="1">
    <location>
        <begin position="20"/>
        <end position="44"/>
    </location>
</feature>
<dbReference type="EMBL" id="MUGV01000031">
    <property type="protein sequence ID" value="OXA77096.1"/>
    <property type="molecule type" value="Genomic_DNA"/>
</dbReference>
<evidence type="ECO:0008006" key="5">
    <source>
        <dbReference type="Google" id="ProtNLM"/>
    </source>
</evidence>
<evidence type="ECO:0000313" key="4">
    <source>
        <dbReference type="Proteomes" id="UP000198382"/>
    </source>
</evidence>
<evidence type="ECO:0000256" key="2">
    <source>
        <dbReference type="SAM" id="SignalP"/>
    </source>
</evidence>
<proteinExistence type="predicted"/>
<sequence length="150" mass="17449">MKKLFIAALLFVGVASFAQDADQDPTQDHKEHRERMTPEQRNDKQLKKLTSELSLDANQQAQVKQLLAERSAKADKFREARQAKKDSDVKPTAAEREAFKKEMMAEKDANDAKMKSILNADQYTKWKTIQEENKDKAREKMKEYKKENNM</sequence>
<evidence type="ECO:0000256" key="1">
    <source>
        <dbReference type="SAM" id="MobiDB-lite"/>
    </source>
</evidence>
<feature type="region of interest" description="Disordered" evidence="1">
    <location>
        <begin position="72"/>
        <end position="94"/>
    </location>
</feature>